<name>A0A6G0T701_APHGL</name>
<evidence type="ECO:0000313" key="2">
    <source>
        <dbReference type="Proteomes" id="UP000475862"/>
    </source>
</evidence>
<accession>A0A6G0T701</accession>
<sequence>MISSVLGIDVTSLYEIPVNKIVDWETNEVTLSQHSVKINLITTSKTYNIINISDEWQKNWNNKHVKPLKNIKFTKKIWKYPFVKKEIKKRKKIKSQTKFLLLKYKFDKTPVIIKISSNFYEISQNRKNLQYYDYGECSGKSLPLLYSIYYTKNNLNGQFSCLVNFLRKYVIFSFDFYNAPKIFTLPSEITLKIQEKLTLKEVNLERTDTQIKTCNVTKARFFQRKEKPWYQISTLFADGINRNFGRYMVVSIKCIIQYNSKTWDMDNGYDMLLHHTKWLIALSAMEPIKVETYSRLRNLTRTTAVEYK</sequence>
<comment type="caution">
    <text evidence="1">The sequence shown here is derived from an EMBL/GenBank/DDBJ whole genome shotgun (WGS) entry which is preliminary data.</text>
</comment>
<protein>
    <submittedName>
        <fullName evidence="1">Uncharacterized protein</fullName>
    </submittedName>
</protein>
<organism evidence="1 2">
    <name type="scientific">Aphis glycines</name>
    <name type="common">Soybean aphid</name>
    <dbReference type="NCBI Taxonomy" id="307491"/>
    <lineage>
        <taxon>Eukaryota</taxon>
        <taxon>Metazoa</taxon>
        <taxon>Ecdysozoa</taxon>
        <taxon>Arthropoda</taxon>
        <taxon>Hexapoda</taxon>
        <taxon>Insecta</taxon>
        <taxon>Pterygota</taxon>
        <taxon>Neoptera</taxon>
        <taxon>Paraneoptera</taxon>
        <taxon>Hemiptera</taxon>
        <taxon>Sternorrhyncha</taxon>
        <taxon>Aphidomorpha</taxon>
        <taxon>Aphidoidea</taxon>
        <taxon>Aphididae</taxon>
        <taxon>Aphidini</taxon>
        <taxon>Aphis</taxon>
        <taxon>Aphis</taxon>
    </lineage>
</organism>
<dbReference type="EMBL" id="VYZN01000057">
    <property type="protein sequence ID" value="KAE9525961.1"/>
    <property type="molecule type" value="Genomic_DNA"/>
</dbReference>
<dbReference type="Proteomes" id="UP000475862">
    <property type="component" value="Unassembled WGS sequence"/>
</dbReference>
<gene>
    <name evidence="1" type="ORF">AGLY_014010</name>
</gene>
<dbReference type="AlphaFoldDB" id="A0A6G0T701"/>
<reference evidence="1 2" key="1">
    <citation type="submission" date="2019-08" db="EMBL/GenBank/DDBJ databases">
        <title>The genome of the soybean aphid Biotype 1, its phylome, world population structure and adaptation to the North American continent.</title>
        <authorList>
            <person name="Giordano R."/>
            <person name="Donthu R.K."/>
            <person name="Hernandez A.G."/>
            <person name="Wright C.L."/>
            <person name="Zimin A.V."/>
        </authorList>
    </citation>
    <scope>NUCLEOTIDE SEQUENCE [LARGE SCALE GENOMIC DNA]</scope>
    <source>
        <tissue evidence="1">Whole aphids</tissue>
    </source>
</reference>
<evidence type="ECO:0000313" key="1">
    <source>
        <dbReference type="EMBL" id="KAE9525961.1"/>
    </source>
</evidence>
<keyword evidence="2" id="KW-1185">Reference proteome</keyword>
<proteinExistence type="predicted"/>